<comment type="subcellular location">
    <subcellularLocation>
        <location evidence="1">Cell membrane</location>
        <topology evidence="1">Multi-pass membrane protein</topology>
    </subcellularLocation>
</comment>
<evidence type="ECO:0000313" key="10">
    <source>
        <dbReference type="EMBL" id="KKO11224.1"/>
    </source>
</evidence>
<dbReference type="GO" id="GO:0005886">
    <property type="term" value="C:plasma membrane"/>
    <property type="evidence" value="ECO:0007669"/>
    <property type="project" value="UniProtKB-SubCell"/>
</dbReference>
<keyword evidence="5" id="KW-0029">Amino-acid transport</keyword>
<feature type="transmembrane region" description="Helical" evidence="9">
    <location>
        <begin position="92"/>
        <end position="113"/>
    </location>
</feature>
<evidence type="ECO:0000256" key="5">
    <source>
        <dbReference type="ARBA" id="ARBA00022970"/>
    </source>
</evidence>
<dbReference type="InterPro" id="IPR052157">
    <property type="entry name" value="BCAA_transport_permease"/>
</dbReference>
<dbReference type="PANTHER" id="PTHR11795:SF445">
    <property type="entry name" value="AMINO ACID ABC TRANSPORTER PERMEASE PROTEIN"/>
    <property type="match status" value="1"/>
</dbReference>
<evidence type="ECO:0000256" key="1">
    <source>
        <dbReference type="ARBA" id="ARBA00004651"/>
    </source>
</evidence>
<evidence type="ECO:0000256" key="9">
    <source>
        <dbReference type="SAM" id="Phobius"/>
    </source>
</evidence>
<evidence type="ECO:0000256" key="2">
    <source>
        <dbReference type="ARBA" id="ARBA00022448"/>
    </source>
</evidence>
<feature type="transmembrane region" description="Helical" evidence="9">
    <location>
        <begin position="6"/>
        <end position="26"/>
    </location>
</feature>
<keyword evidence="4 9" id="KW-0812">Transmembrane</keyword>
<reference evidence="10" key="1">
    <citation type="journal article" date="2015" name="Nature">
        <title>Complex archaea that bridge the gap between prokaryotes and eukaryotes.</title>
        <authorList>
            <person name="Spang A."/>
            <person name="Saw J.H."/>
            <person name="Jorgensen S.L."/>
            <person name="Zaremba-Niedzwiedzka K."/>
            <person name="Martijn J."/>
            <person name="Lind A.E."/>
            <person name="van Eijk R."/>
            <person name="Schleper C."/>
            <person name="Guy L."/>
            <person name="Ettema T.J."/>
        </authorList>
    </citation>
    <scope>NUCLEOTIDE SEQUENCE</scope>
</reference>
<name>A0A0F9Z263_9ZZZZ</name>
<keyword evidence="2" id="KW-0813">Transport</keyword>
<proteinExistence type="inferred from homology"/>
<dbReference type="PANTHER" id="PTHR11795">
    <property type="entry name" value="BRANCHED-CHAIN AMINO ACID TRANSPORT SYSTEM PERMEASE PROTEIN LIVH"/>
    <property type="match status" value="1"/>
</dbReference>
<gene>
    <name evidence="10" type="ORF">LCGC14_0017000</name>
</gene>
<accession>A0A0F9Z263</accession>
<keyword evidence="3" id="KW-1003">Cell membrane</keyword>
<dbReference type="GO" id="GO:0022857">
    <property type="term" value="F:transmembrane transporter activity"/>
    <property type="evidence" value="ECO:0007669"/>
    <property type="project" value="InterPro"/>
</dbReference>
<comment type="caution">
    <text evidence="10">The sequence shown here is derived from an EMBL/GenBank/DDBJ whole genome shotgun (WGS) entry which is preliminary data.</text>
</comment>
<evidence type="ECO:0000256" key="7">
    <source>
        <dbReference type="ARBA" id="ARBA00023136"/>
    </source>
</evidence>
<feature type="transmembrane region" description="Helical" evidence="9">
    <location>
        <begin position="220"/>
        <end position="249"/>
    </location>
</feature>
<dbReference type="EMBL" id="LAZR01000003">
    <property type="protein sequence ID" value="KKO11224.1"/>
    <property type="molecule type" value="Genomic_DNA"/>
</dbReference>
<feature type="transmembrane region" description="Helical" evidence="9">
    <location>
        <begin position="60"/>
        <end position="80"/>
    </location>
</feature>
<dbReference type="Pfam" id="PF02653">
    <property type="entry name" value="BPD_transp_2"/>
    <property type="match status" value="1"/>
</dbReference>
<evidence type="ECO:0000256" key="8">
    <source>
        <dbReference type="ARBA" id="ARBA00037998"/>
    </source>
</evidence>
<protein>
    <recommendedName>
        <fullName evidence="11">Branched-chain amino acid ABC transporter permease</fullName>
    </recommendedName>
</protein>
<evidence type="ECO:0000256" key="6">
    <source>
        <dbReference type="ARBA" id="ARBA00022989"/>
    </source>
</evidence>
<sequence length="291" mass="30323">MNQLVANAAISAAIILLVGVGFALIYRVGRFFHFAHGAAFTAGAYMNLVFFRVFGLPQPLSATLSVLTCIALGCTMELAVYRPLRKRSASGVVQLVASLGLYILLTSLISLAFGDQTESVRSATIAKGVSVAGARLTDIQITIIACAAVAASMVAWALRYTKAGREFRAVASDPELAAITGVRSDRVILGAFAVGSGLAGIAGILVSLDVDMRPTMGLLPLLSAVVAVLVGGVGRVLGLVMGAILIASAQNVGGWYLGQQWREPVVFVVLLGFLFVRPEGVMGKKLTKATV</sequence>
<comment type="similarity">
    <text evidence="8">Belongs to the binding-protein-dependent transport system permease family. LivHM subfamily.</text>
</comment>
<feature type="transmembrane region" description="Helical" evidence="9">
    <location>
        <begin position="187"/>
        <end position="208"/>
    </location>
</feature>
<feature type="transmembrane region" description="Helical" evidence="9">
    <location>
        <begin position="139"/>
        <end position="158"/>
    </location>
</feature>
<evidence type="ECO:0000256" key="4">
    <source>
        <dbReference type="ARBA" id="ARBA00022692"/>
    </source>
</evidence>
<organism evidence="10">
    <name type="scientific">marine sediment metagenome</name>
    <dbReference type="NCBI Taxonomy" id="412755"/>
    <lineage>
        <taxon>unclassified sequences</taxon>
        <taxon>metagenomes</taxon>
        <taxon>ecological metagenomes</taxon>
    </lineage>
</organism>
<keyword evidence="6 9" id="KW-1133">Transmembrane helix</keyword>
<dbReference type="InterPro" id="IPR001851">
    <property type="entry name" value="ABC_transp_permease"/>
</dbReference>
<evidence type="ECO:0000256" key="3">
    <source>
        <dbReference type="ARBA" id="ARBA00022475"/>
    </source>
</evidence>
<keyword evidence="7 9" id="KW-0472">Membrane</keyword>
<evidence type="ECO:0008006" key="11">
    <source>
        <dbReference type="Google" id="ProtNLM"/>
    </source>
</evidence>
<dbReference type="GO" id="GO:0006865">
    <property type="term" value="P:amino acid transport"/>
    <property type="evidence" value="ECO:0007669"/>
    <property type="project" value="UniProtKB-KW"/>
</dbReference>
<dbReference type="CDD" id="cd06582">
    <property type="entry name" value="TM_PBP1_LivH_like"/>
    <property type="match status" value="1"/>
</dbReference>
<dbReference type="AlphaFoldDB" id="A0A0F9Z263"/>
<feature type="transmembrane region" description="Helical" evidence="9">
    <location>
        <begin position="33"/>
        <end position="54"/>
    </location>
</feature>